<accession>E8LCS7</accession>
<reference evidence="1 2" key="1">
    <citation type="submission" date="2011-01" db="EMBL/GenBank/DDBJ databases">
        <authorList>
            <person name="Weinstock G."/>
            <person name="Sodergren E."/>
            <person name="Clifton S."/>
            <person name="Fulton L."/>
            <person name="Fulton B."/>
            <person name="Courtney L."/>
            <person name="Fronick C."/>
            <person name="Harrison M."/>
            <person name="Strong C."/>
            <person name="Farmer C."/>
            <person name="Delahaunty K."/>
            <person name="Markovic C."/>
            <person name="Hall O."/>
            <person name="Minx P."/>
            <person name="Tomlinson C."/>
            <person name="Mitreva M."/>
            <person name="Hou S."/>
            <person name="Chen J."/>
            <person name="Wollam A."/>
            <person name="Pepin K.H."/>
            <person name="Johnson M."/>
            <person name="Bhonagiri V."/>
            <person name="Zhang X."/>
            <person name="Suruliraj S."/>
            <person name="Warren W."/>
            <person name="Chinwalla A."/>
            <person name="Mardis E.R."/>
            <person name="Wilson R.K."/>
        </authorList>
    </citation>
    <scope>NUCLEOTIDE SEQUENCE [LARGE SCALE GENOMIC DNA]</scope>
    <source>
        <strain evidence="1 2">YIT 12067</strain>
    </source>
</reference>
<evidence type="ECO:0000313" key="1">
    <source>
        <dbReference type="EMBL" id="EFY05380.1"/>
    </source>
</evidence>
<proteinExistence type="predicted"/>
<dbReference type="EMBL" id="AEVN01000022">
    <property type="protein sequence ID" value="EFY05380.1"/>
    <property type="molecule type" value="Genomic_DNA"/>
</dbReference>
<sequence length="76" mass="8812">MPHNQILRKKGTDYMKEQKHSYSQRIGKITFIVNVKQSESAKKPLNTVFQDICKHEVLGGFFTDKSFNLENPQKVS</sequence>
<comment type="caution">
    <text evidence="1">The sequence shown here is derived from an EMBL/GenBank/DDBJ whole genome shotgun (WGS) entry which is preliminary data.</text>
</comment>
<keyword evidence="2" id="KW-1185">Reference proteome</keyword>
<protein>
    <submittedName>
        <fullName evidence="1">Uncharacterized protein</fullName>
    </submittedName>
</protein>
<dbReference type="AlphaFoldDB" id="E8LCS7"/>
<dbReference type="HOGENOM" id="CLU_2901497_0_0_9"/>
<gene>
    <name evidence="1" type="ORF">HMPREF9443_00650</name>
</gene>
<dbReference type="Proteomes" id="UP000004923">
    <property type="component" value="Unassembled WGS sequence"/>
</dbReference>
<name>E8LCS7_9FIRM</name>
<dbReference type="eggNOG" id="ENOG50348TH">
    <property type="taxonomic scope" value="Bacteria"/>
</dbReference>
<organism evidence="1 2">
    <name type="scientific">Phascolarctobacterium succinatutens YIT 12067</name>
    <dbReference type="NCBI Taxonomy" id="626939"/>
    <lineage>
        <taxon>Bacteria</taxon>
        <taxon>Bacillati</taxon>
        <taxon>Bacillota</taxon>
        <taxon>Negativicutes</taxon>
        <taxon>Acidaminococcales</taxon>
        <taxon>Acidaminococcaceae</taxon>
        <taxon>Phascolarctobacterium</taxon>
    </lineage>
</organism>
<evidence type="ECO:0000313" key="2">
    <source>
        <dbReference type="Proteomes" id="UP000004923"/>
    </source>
</evidence>